<dbReference type="InterPro" id="IPR000620">
    <property type="entry name" value="EamA_dom"/>
</dbReference>
<protein>
    <submittedName>
        <fullName evidence="3">DMT family transporter</fullName>
    </submittedName>
</protein>
<feature type="transmembrane region" description="Helical" evidence="1">
    <location>
        <begin position="79"/>
        <end position="99"/>
    </location>
</feature>
<accession>A0ABV3TB32</accession>
<name>A0ABV3TB32_9GAMM</name>
<dbReference type="SUPFAM" id="SSF103481">
    <property type="entry name" value="Multidrug resistance efflux transporter EmrE"/>
    <property type="match status" value="2"/>
</dbReference>
<dbReference type="RefSeq" id="WP_367958940.1">
    <property type="nucleotide sequence ID" value="NZ_JBAKFH010000005.1"/>
</dbReference>
<dbReference type="PANTHER" id="PTHR22911">
    <property type="entry name" value="ACYL-MALONYL CONDENSING ENZYME-RELATED"/>
    <property type="match status" value="1"/>
</dbReference>
<reference evidence="3 4" key="1">
    <citation type="submission" date="2024-02" db="EMBL/GenBank/DDBJ databases">
        <title>New especies of Spiribacter isolated from saline water.</title>
        <authorList>
            <person name="Leon M.J."/>
            <person name="De La Haba R."/>
            <person name="Sanchez-Porro C."/>
            <person name="Ventosa A."/>
        </authorList>
    </citation>
    <scope>NUCLEOTIDE SEQUENCE [LARGE SCALE GENOMIC DNA]</scope>
    <source>
        <strain evidence="4">ag22IC6-390</strain>
    </source>
</reference>
<feature type="transmembrane region" description="Helical" evidence="1">
    <location>
        <begin position="133"/>
        <end position="153"/>
    </location>
</feature>
<evidence type="ECO:0000313" key="3">
    <source>
        <dbReference type="EMBL" id="MEX0468842.1"/>
    </source>
</evidence>
<sequence length="307" mass="32289">MSAPPAQALFSGPQAHARGLAIAVGAVLLISFDALMVRLADAHHWDIIFWRGWLICASLGGWMLLTGRRAVLPPRRRDRGLLLLAVVLLSGNTSLFVLSVSHTTAANTVVLLAASPFFAAIFSRLFLAEPVPLRTWVAIALAMAGVVVVFGGGLQGGSWIGDGLALLLAMTVGGQLTILRRFPATPRLPLVCVSGAIAGAMAIPFADPFALSAQSYGVLLAMGLVQMPLATLMLTVATRYIPSPEVSLCLLLETILGPIWVWWVLGEAAPALTLVGGSIILVTVATHAWLALRAERRARAGLEASAL</sequence>
<comment type="caution">
    <text evidence="3">The sequence shown here is derived from an EMBL/GenBank/DDBJ whole genome shotgun (WGS) entry which is preliminary data.</text>
</comment>
<feature type="transmembrane region" description="Helical" evidence="1">
    <location>
        <begin position="105"/>
        <end position="126"/>
    </location>
</feature>
<feature type="transmembrane region" description="Helical" evidence="1">
    <location>
        <begin position="218"/>
        <end position="236"/>
    </location>
</feature>
<feature type="transmembrane region" description="Helical" evidence="1">
    <location>
        <begin position="188"/>
        <end position="206"/>
    </location>
</feature>
<feature type="transmembrane region" description="Helical" evidence="1">
    <location>
        <begin position="20"/>
        <end position="41"/>
    </location>
</feature>
<keyword evidence="1" id="KW-0812">Transmembrane</keyword>
<dbReference type="InterPro" id="IPR037185">
    <property type="entry name" value="EmrE-like"/>
</dbReference>
<gene>
    <name evidence="3" type="ORF">V6X73_03735</name>
</gene>
<keyword evidence="1" id="KW-1133">Transmembrane helix</keyword>
<keyword evidence="4" id="KW-1185">Reference proteome</keyword>
<dbReference type="Pfam" id="PF00892">
    <property type="entry name" value="EamA"/>
    <property type="match status" value="1"/>
</dbReference>
<feature type="domain" description="EamA" evidence="2">
    <location>
        <begin position="18"/>
        <end position="150"/>
    </location>
</feature>
<feature type="transmembrane region" description="Helical" evidence="1">
    <location>
        <begin position="271"/>
        <end position="292"/>
    </location>
</feature>
<keyword evidence="1" id="KW-0472">Membrane</keyword>
<feature type="transmembrane region" description="Helical" evidence="1">
    <location>
        <begin position="248"/>
        <end position="265"/>
    </location>
</feature>
<evidence type="ECO:0000256" key="1">
    <source>
        <dbReference type="SAM" id="Phobius"/>
    </source>
</evidence>
<dbReference type="Proteomes" id="UP001556709">
    <property type="component" value="Unassembled WGS sequence"/>
</dbReference>
<evidence type="ECO:0000259" key="2">
    <source>
        <dbReference type="Pfam" id="PF00892"/>
    </source>
</evidence>
<feature type="transmembrane region" description="Helical" evidence="1">
    <location>
        <begin position="159"/>
        <end position="179"/>
    </location>
</feature>
<evidence type="ECO:0000313" key="4">
    <source>
        <dbReference type="Proteomes" id="UP001556709"/>
    </source>
</evidence>
<feature type="transmembrane region" description="Helical" evidence="1">
    <location>
        <begin position="47"/>
        <end position="67"/>
    </location>
</feature>
<proteinExistence type="predicted"/>
<dbReference type="EMBL" id="JBAKFM010000002">
    <property type="protein sequence ID" value="MEX0468842.1"/>
    <property type="molecule type" value="Genomic_DNA"/>
</dbReference>
<organism evidence="3 4">
    <name type="scientific">Spiribacter pallidus</name>
    <dbReference type="NCBI Taxonomy" id="1987936"/>
    <lineage>
        <taxon>Bacteria</taxon>
        <taxon>Pseudomonadati</taxon>
        <taxon>Pseudomonadota</taxon>
        <taxon>Gammaproteobacteria</taxon>
        <taxon>Chromatiales</taxon>
        <taxon>Ectothiorhodospiraceae</taxon>
        <taxon>Spiribacter</taxon>
    </lineage>
</organism>